<accession>A0ACB9G5Z6</accession>
<name>A0ACB9G5Z6_CICIN</name>
<evidence type="ECO:0000313" key="2">
    <source>
        <dbReference type="Proteomes" id="UP001055811"/>
    </source>
</evidence>
<sequence>MTTLNADAAADQELQVPVVVKDNSVVVDGEGDDGEKELRELLLPNVNDLPLSPPSAIDFNFVTYFAPDFMKPEHDQYIYRHANGLCVIGLASGHVAFKDEGGITSVDFNVGKSNRSEIKVKGKRKRNAQHFESNTALCKVCTNNNNTFYIVRCCVKGSLLEVNERLINNPELLNSSADREGYIAILMPKPSDWLKTKDSFMTFDEYKKLRQF</sequence>
<comment type="caution">
    <text evidence="1">The sequence shown here is derived from an EMBL/GenBank/DDBJ whole genome shotgun (WGS) entry which is preliminary data.</text>
</comment>
<gene>
    <name evidence="1" type="ORF">L2E82_07874</name>
</gene>
<keyword evidence="2" id="KW-1185">Reference proteome</keyword>
<evidence type="ECO:0000313" key="1">
    <source>
        <dbReference type="EMBL" id="KAI3778516.1"/>
    </source>
</evidence>
<organism evidence="1 2">
    <name type="scientific">Cichorium intybus</name>
    <name type="common">Chicory</name>
    <dbReference type="NCBI Taxonomy" id="13427"/>
    <lineage>
        <taxon>Eukaryota</taxon>
        <taxon>Viridiplantae</taxon>
        <taxon>Streptophyta</taxon>
        <taxon>Embryophyta</taxon>
        <taxon>Tracheophyta</taxon>
        <taxon>Spermatophyta</taxon>
        <taxon>Magnoliopsida</taxon>
        <taxon>eudicotyledons</taxon>
        <taxon>Gunneridae</taxon>
        <taxon>Pentapetalae</taxon>
        <taxon>asterids</taxon>
        <taxon>campanulids</taxon>
        <taxon>Asterales</taxon>
        <taxon>Asteraceae</taxon>
        <taxon>Cichorioideae</taxon>
        <taxon>Cichorieae</taxon>
        <taxon>Cichoriinae</taxon>
        <taxon>Cichorium</taxon>
    </lineage>
</organism>
<reference evidence="1 2" key="2">
    <citation type="journal article" date="2022" name="Mol. Ecol. Resour.">
        <title>The genomes of chicory, endive, great burdock and yacon provide insights into Asteraceae paleo-polyploidization history and plant inulin production.</title>
        <authorList>
            <person name="Fan W."/>
            <person name="Wang S."/>
            <person name="Wang H."/>
            <person name="Wang A."/>
            <person name="Jiang F."/>
            <person name="Liu H."/>
            <person name="Zhao H."/>
            <person name="Xu D."/>
            <person name="Zhang Y."/>
        </authorList>
    </citation>
    <scope>NUCLEOTIDE SEQUENCE [LARGE SCALE GENOMIC DNA]</scope>
    <source>
        <strain evidence="2">cv. Punajuju</strain>
        <tissue evidence="1">Leaves</tissue>
    </source>
</reference>
<proteinExistence type="predicted"/>
<dbReference type="Proteomes" id="UP001055811">
    <property type="component" value="Linkage Group LG02"/>
</dbReference>
<dbReference type="EMBL" id="CM042010">
    <property type="protein sequence ID" value="KAI3778516.1"/>
    <property type="molecule type" value="Genomic_DNA"/>
</dbReference>
<reference evidence="2" key="1">
    <citation type="journal article" date="2022" name="Mol. Ecol. Resour.">
        <title>The genomes of chicory, endive, great burdock and yacon provide insights into Asteraceae palaeo-polyploidization history and plant inulin production.</title>
        <authorList>
            <person name="Fan W."/>
            <person name="Wang S."/>
            <person name="Wang H."/>
            <person name="Wang A."/>
            <person name="Jiang F."/>
            <person name="Liu H."/>
            <person name="Zhao H."/>
            <person name="Xu D."/>
            <person name="Zhang Y."/>
        </authorList>
    </citation>
    <scope>NUCLEOTIDE SEQUENCE [LARGE SCALE GENOMIC DNA]</scope>
    <source>
        <strain evidence="2">cv. Punajuju</strain>
    </source>
</reference>
<protein>
    <submittedName>
        <fullName evidence="1">Uncharacterized protein</fullName>
    </submittedName>
</protein>